<keyword evidence="7" id="KW-0560">Oxidoreductase</keyword>
<dbReference type="EC" id="1.8.7.2" evidence="4"/>
<evidence type="ECO:0000256" key="4">
    <source>
        <dbReference type="ARBA" id="ARBA00012358"/>
    </source>
</evidence>
<evidence type="ECO:0000256" key="8">
    <source>
        <dbReference type="ARBA" id="ARBA00023004"/>
    </source>
</evidence>
<evidence type="ECO:0000256" key="13">
    <source>
        <dbReference type="ARBA" id="ARBA00048150"/>
    </source>
</evidence>
<dbReference type="PANTHER" id="PTHR35113:SF1">
    <property type="entry name" value="FERREDOXIN-THIOREDOXIN REDUCTASE CATALYTIC CHAIN, CHLOROPLASTIC"/>
    <property type="match status" value="1"/>
</dbReference>
<evidence type="ECO:0000256" key="3">
    <source>
        <dbReference type="ARBA" id="ARBA00007941"/>
    </source>
</evidence>
<dbReference type="InterPro" id="IPR024934">
    <property type="entry name" value="Rubredoxin-like_dom"/>
</dbReference>
<organism evidence="15 16">
    <name type="scientific">Methanomicrobium antiquum</name>
    <dbReference type="NCBI Taxonomy" id="487686"/>
    <lineage>
        <taxon>Archaea</taxon>
        <taxon>Methanobacteriati</taxon>
        <taxon>Methanobacteriota</taxon>
        <taxon>Stenosarchaea group</taxon>
        <taxon>Methanomicrobia</taxon>
        <taxon>Methanomicrobiales</taxon>
        <taxon>Methanomicrobiaceae</taxon>
        <taxon>Methanomicrobium</taxon>
    </lineage>
</organism>
<comment type="function">
    <text evidence="2">Catalytic subunit of the ferredoxin-thioredoxin reductase (FTR), which catalyzes the two-electron reduction of thioredoxins by the electrons provided by reduced ferredoxin.</text>
</comment>
<keyword evidence="6" id="KW-0479">Metal-binding</keyword>
<evidence type="ECO:0000256" key="12">
    <source>
        <dbReference type="ARBA" id="ARBA00030295"/>
    </source>
</evidence>
<dbReference type="InterPro" id="IPR048574">
    <property type="entry name" value="RUBY_RBDX"/>
</dbReference>
<dbReference type="GO" id="GO:0016730">
    <property type="term" value="F:oxidoreductase activity, acting on iron-sulfur proteins as donors"/>
    <property type="evidence" value="ECO:0007669"/>
    <property type="project" value="InterPro"/>
</dbReference>
<gene>
    <name evidence="15" type="ORF">L1994_04275</name>
</gene>
<dbReference type="GeneID" id="79949587"/>
<evidence type="ECO:0000256" key="11">
    <source>
        <dbReference type="ARBA" id="ARBA00026011"/>
    </source>
</evidence>
<dbReference type="GO" id="GO:0005506">
    <property type="term" value="F:iron ion binding"/>
    <property type="evidence" value="ECO:0007669"/>
    <property type="project" value="InterPro"/>
</dbReference>
<comment type="catalytic activity">
    <reaction evidence="13">
        <text>[thioredoxin]-disulfide + 2 reduced [2Fe-2S]-[ferredoxin] + 2 H(+) = [thioredoxin]-dithiol + 2 oxidized [2Fe-2S]-[ferredoxin]</text>
        <dbReference type="Rhea" id="RHEA:42336"/>
        <dbReference type="Rhea" id="RHEA-COMP:10000"/>
        <dbReference type="Rhea" id="RHEA-COMP:10001"/>
        <dbReference type="Rhea" id="RHEA-COMP:10698"/>
        <dbReference type="Rhea" id="RHEA-COMP:10700"/>
        <dbReference type="ChEBI" id="CHEBI:15378"/>
        <dbReference type="ChEBI" id="CHEBI:29950"/>
        <dbReference type="ChEBI" id="CHEBI:33737"/>
        <dbReference type="ChEBI" id="CHEBI:33738"/>
        <dbReference type="ChEBI" id="CHEBI:50058"/>
        <dbReference type="EC" id="1.8.7.2"/>
    </reaction>
</comment>
<evidence type="ECO:0000256" key="2">
    <source>
        <dbReference type="ARBA" id="ARBA00003945"/>
    </source>
</evidence>
<evidence type="ECO:0000256" key="10">
    <source>
        <dbReference type="ARBA" id="ARBA00023157"/>
    </source>
</evidence>
<keyword evidence="10" id="KW-1015">Disulfide bond</keyword>
<dbReference type="Gene3D" id="3.90.460.10">
    <property type="entry name" value="Ferredoxin thioredoxin reductase catalytic beta subunit"/>
    <property type="match status" value="1"/>
</dbReference>
<evidence type="ECO:0000313" key="16">
    <source>
        <dbReference type="Proteomes" id="UP001218895"/>
    </source>
</evidence>
<keyword evidence="16" id="KW-1185">Reference proteome</keyword>
<evidence type="ECO:0000313" key="15">
    <source>
        <dbReference type="EMBL" id="WFN37613.1"/>
    </source>
</evidence>
<dbReference type="Gene3D" id="2.20.28.10">
    <property type="match status" value="1"/>
</dbReference>
<evidence type="ECO:0000256" key="1">
    <source>
        <dbReference type="ARBA" id="ARBA00001966"/>
    </source>
</evidence>
<proteinExistence type="inferred from homology"/>
<dbReference type="GO" id="GO:0051539">
    <property type="term" value="F:4 iron, 4 sulfur cluster binding"/>
    <property type="evidence" value="ECO:0007669"/>
    <property type="project" value="UniProtKB-KW"/>
</dbReference>
<dbReference type="SUPFAM" id="SSF57662">
    <property type="entry name" value="Ferredoxin thioredoxin reductase (FTR), catalytic beta chain"/>
    <property type="match status" value="1"/>
</dbReference>
<evidence type="ECO:0000256" key="7">
    <source>
        <dbReference type="ARBA" id="ARBA00023002"/>
    </source>
</evidence>
<dbReference type="EMBL" id="CP091092">
    <property type="protein sequence ID" value="WFN37613.1"/>
    <property type="molecule type" value="Genomic_DNA"/>
</dbReference>
<reference evidence="15" key="1">
    <citation type="submission" date="2022-01" db="EMBL/GenBank/DDBJ databases">
        <title>Complete genome of Methanomicrobium antiquum DSM 21220.</title>
        <authorList>
            <person name="Chen S.-C."/>
            <person name="You Y.-T."/>
            <person name="Zhou Y.-Z."/>
            <person name="Lai M.-C."/>
        </authorList>
    </citation>
    <scope>NUCLEOTIDE SEQUENCE</scope>
    <source>
        <strain evidence="15">DSM 21220</strain>
    </source>
</reference>
<evidence type="ECO:0000256" key="9">
    <source>
        <dbReference type="ARBA" id="ARBA00023014"/>
    </source>
</evidence>
<keyword evidence="5" id="KW-0004">4Fe-4S</keyword>
<dbReference type="InterPro" id="IPR004209">
    <property type="entry name" value="FTR_bsu"/>
</dbReference>
<evidence type="ECO:0000256" key="5">
    <source>
        <dbReference type="ARBA" id="ARBA00022485"/>
    </source>
</evidence>
<name>A0AAF0FWK6_9EURY</name>
<sequence>MADIVSESMIEENFKEIKEDAQNSGYYLNTDEKFVKELVSGILTNRMRYGFESCPCRLTIGKKENNLDIICPCDYRDDDITEYGYCYCALYVSEDVIKNNKTPKPIPDRRGMKKEKSLSETFEDKNIKGMKCLDLKYPIFRCKVCGYLCARNTPPEKCPICKADSERFEKYI</sequence>
<dbReference type="PANTHER" id="PTHR35113">
    <property type="entry name" value="FERREDOXIN-THIOREDOXIN REDUCTASE CATALYTIC CHAIN, CHLOROPLASTIC"/>
    <property type="match status" value="1"/>
</dbReference>
<keyword evidence="8" id="KW-0408">Iron</keyword>
<evidence type="ECO:0000259" key="14">
    <source>
        <dbReference type="PROSITE" id="PS50903"/>
    </source>
</evidence>
<dbReference type="InterPro" id="IPR036644">
    <property type="entry name" value="FTR_bsu_sf"/>
</dbReference>
<dbReference type="RefSeq" id="WP_278100453.1">
    <property type="nucleotide sequence ID" value="NZ_CP091092.1"/>
</dbReference>
<dbReference type="Proteomes" id="UP001218895">
    <property type="component" value="Chromosome"/>
</dbReference>
<feature type="domain" description="Rubredoxin-like" evidence="14">
    <location>
        <begin position="137"/>
        <end position="171"/>
    </location>
</feature>
<dbReference type="PROSITE" id="PS50903">
    <property type="entry name" value="RUBREDOXIN_LIKE"/>
    <property type="match status" value="1"/>
</dbReference>
<accession>A0AAF0FWK6</accession>
<keyword evidence="9" id="KW-0411">Iron-sulfur</keyword>
<dbReference type="SUPFAM" id="SSF57802">
    <property type="entry name" value="Rubredoxin-like"/>
    <property type="match status" value="1"/>
</dbReference>
<evidence type="ECO:0000256" key="6">
    <source>
        <dbReference type="ARBA" id="ARBA00022723"/>
    </source>
</evidence>
<dbReference type="KEGG" id="manq:L1994_04275"/>
<comment type="similarity">
    <text evidence="3">Belongs to the ferredoxin thioredoxin reductase beta subunit family.</text>
</comment>
<protein>
    <recommendedName>
        <fullName evidence="4">ferredoxin:thioredoxin reductase</fullName>
        <ecNumber evidence="4">1.8.7.2</ecNumber>
    </recommendedName>
    <alternativeName>
        <fullName evidence="12">Ferredoxin-thioredoxin reductase subunit B</fullName>
    </alternativeName>
</protein>
<dbReference type="Pfam" id="PF02943">
    <property type="entry name" value="FeThRed_B"/>
    <property type="match status" value="1"/>
</dbReference>
<dbReference type="Pfam" id="PF21349">
    <property type="entry name" value="RUBY_RBDX"/>
    <property type="match status" value="1"/>
</dbReference>
<dbReference type="AlphaFoldDB" id="A0AAF0FWK6"/>
<comment type="cofactor">
    <cofactor evidence="1">
        <name>[4Fe-4S] cluster</name>
        <dbReference type="ChEBI" id="CHEBI:49883"/>
    </cofactor>
</comment>
<comment type="subunit">
    <text evidence="11">Heterodimer of subunit A (variable subunit) and subunit B (catalytic subunit). Heterodimeric FTR forms a complex with ferredoxin and thioredoxin.</text>
</comment>